<evidence type="ECO:0000313" key="3">
    <source>
        <dbReference type="Proteomes" id="UP000325081"/>
    </source>
</evidence>
<reference evidence="3" key="1">
    <citation type="journal article" date="2019" name="Curr. Biol.">
        <title>Genome Sequence of Striga asiatica Provides Insight into the Evolution of Plant Parasitism.</title>
        <authorList>
            <person name="Yoshida S."/>
            <person name="Kim S."/>
            <person name="Wafula E.K."/>
            <person name="Tanskanen J."/>
            <person name="Kim Y.M."/>
            <person name="Honaas L."/>
            <person name="Yang Z."/>
            <person name="Spallek T."/>
            <person name="Conn C.E."/>
            <person name="Ichihashi Y."/>
            <person name="Cheong K."/>
            <person name="Cui S."/>
            <person name="Der J.P."/>
            <person name="Gundlach H."/>
            <person name="Jiao Y."/>
            <person name="Hori C."/>
            <person name="Ishida J.K."/>
            <person name="Kasahara H."/>
            <person name="Kiba T."/>
            <person name="Kim M.S."/>
            <person name="Koo N."/>
            <person name="Laohavisit A."/>
            <person name="Lee Y.H."/>
            <person name="Lumba S."/>
            <person name="McCourt P."/>
            <person name="Mortimer J.C."/>
            <person name="Mutuku J.M."/>
            <person name="Nomura T."/>
            <person name="Sasaki-Sekimoto Y."/>
            <person name="Seto Y."/>
            <person name="Wang Y."/>
            <person name="Wakatake T."/>
            <person name="Sakakibara H."/>
            <person name="Demura T."/>
            <person name="Yamaguchi S."/>
            <person name="Yoneyama K."/>
            <person name="Manabe R.I."/>
            <person name="Nelson D.C."/>
            <person name="Schulman A.H."/>
            <person name="Timko M.P."/>
            <person name="dePamphilis C.W."/>
            <person name="Choi D."/>
            <person name="Shirasu K."/>
        </authorList>
    </citation>
    <scope>NUCLEOTIDE SEQUENCE [LARGE SCALE GENOMIC DNA]</scope>
    <source>
        <strain evidence="3">cv. UVA1</strain>
    </source>
</reference>
<comment type="caution">
    <text evidence="2">The sequence shown here is derived from an EMBL/GenBank/DDBJ whole genome shotgun (WGS) entry which is preliminary data.</text>
</comment>
<dbReference type="Proteomes" id="UP000325081">
    <property type="component" value="Unassembled WGS sequence"/>
</dbReference>
<name>A0A5A7PYD6_STRAF</name>
<feature type="region of interest" description="Disordered" evidence="1">
    <location>
        <begin position="115"/>
        <end position="162"/>
    </location>
</feature>
<accession>A0A5A7PYD6</accession>
<proteinExistence type="predicted"/>
<dbReference type="EMBL" id="BKCP01005405">
    <property type="protein sequence ID" value="GER37661.1"/>
    <property type="molecule type" value="Genomic_DNA"/>
</dbReference>
<feature type="compositionally biased region" description="Basic and acidic residues" evidence="1">
    <location>
        <begin position="136"/>
        <end position="162"/>
    </location>
</feature>
<evidence type="ECO:0000256" key="1">
    <source>
        <dbReference type="SAM" id="MobiDB-lite"/>
    </source>
</evidence>
<dbReference type="OrthoDB" id="928018at2759"/>
<organism evidence="2 3">
    <name type="scientific">Striga asiatica</name>
    <name type="common">Asiatic witchweed</name>
    <name type="synonym">Buchnera asiatica</name>
    <dbReference type="NCBI Taxonomy" id="4170"/>
    <lineage>
        <taxon>Eukaryota</taxon>
        <taxon>Viridiplantae</taxon>
        <taxon>Streptophyta</taxon>
        <taxon>Embryophyta</taxon>
        <taxon>Tracheophyta</taxon>
        <taxon>Spermatophyta</taxon>
        <taxon>Magnoliopsida</taxon>
        <taxon>eudicotyledons</taxon>
        <taxon>Gunneridae</taxon>
        <taxon>Pentapetalae</taxon>
        <taxon>asterids</taxon>
        <taxon>lamiids</taxon>
        <taxon>Lamiales</taxon>
        <taxon>Orobanchaceae</taxon>
        <taxon>Buchnereae</taxon>
        <taxon>Striga</taxon>
    </lineage>
</organism>
<dbReference type="AlphaFoldDB" id="A0A5A7PYD6"/>
<evidence type="ECO:0000313" key="2">
    <source>
        <dbReference type="EMBL" id="GER37661.1"/>
    </source>
</evidence>
<protein>
    <submittedName>
        <fullName evidence="2">NAD(P)-binding Rossmann-fold superfamily protein</fullName>
    </submittedName>
</protein>
<feature type="compositionally biased region" description="Basic and acidic residues" evidence="1">
    <location>
        <begin position="117"/>
        <end position="128"/>
    </location>
</feature>
<gene>
    <name evidence="2" type="ORF">STAS_14081</name>
</gene>
<keyword evidence="3" id="KW-1185">Reference proteome</keyword>
<sequence>MKMVTKLAVKNLETLAVRREGCLASSSISAALRDGGLADRGLGILSAILSFGGISTRVDENDPSCVAECIRFDIVSREKFYYNPSRVRDVYVLLDQILEIENEYKQGIEVDPSISKGHLEQGESKKSWEGNATEEVCDKRIQQERMSKASSEAKAETIEGKL</sequence>